<evidence type="ECO:0000313" key="2">
    <source>
        <dbReference type="EMBL" id="OSX68287.1"/>
    </source>
</evidence>
<dbReference type="EMBL" id="KV920787">
    <property type="protein sequence ID" value="OSX68287.1"/>
    <property type="molecule type" value="Genomic_DNA"/>
</dbReference>
<dbReference type="SUPFAM" id="SSF52540">
    <property type="entry name" value="P-loop containing nucleoside triphosphate hydrolases"/>
    <property type="match status" value="1"/>
</dbReference>
<evidence type="ECO:0000256" key="1">
    <source>
        <dbReference type="SAM" id="MobiDB-lite"/>
    </source>
</evidence>
<reference evidence="2 3" key="1">
    <citation type="submission" date="2017-03" db="EMBL/GenBank/DDBJ databases">
        <title>WGS assembly of Porphyra umbilicalis.</title>
        <authorList>
            <person name="Brawley S.H."/>
            <person name="Blouin N.A."/>
            <person name="Ficko-Blean E."/>
            <person name="Wheeler G.L."/>
            <person name="Lohr M."/>
            <person name="Goodson H.V."/>
            <person name="Jenkins J.W."/>
            <person name="Blaby-Haas C.E."/>
            <person name="Helliwell K.E."/>
            <person name="Chan C."/>
            <person name="Marriage T."/>
            <person name="Bhattacharya D."/>
            <person name="Klein A.S."/>
            <person name="Badis Y."/>
            <person name="Brodie J."/>
            <person name="Cao Y."/>
            <person name="Collen J."/>
            <person name="Dittami S.M."/>
            <person name="Gachon C.M."/>
            <person name="Green B.R."/>
            <person name="Karpowicz S."/>
            <person name="Kim J.W."/>
            <person name="Kudahl U."/>
            <person name="Lin S."/>
            <person name="Michel G."/>
            <person name="Mittag M."/>
            <person name="Olson B.J."/>
            <person name="Pangilinan J."/>
            <person name="Peng Y."/>
            <person name="Qiu H."/>
            <person name="Shu S."/>
            <person name="Singer J.T."/>
            <person name="Smith A.G."/>
            <person name="Sprecher B.N."/>
            <person name="Wagner V."/>
            <person name="Wang W."/>
            <person name="Wang Z.-Y."/>
            <person name="Yan J."/>
            <person name="Yarish C."/>
            <person name="Zoeuner-Riek S."/>
            <person name="Zhuang Y."/>
            <person name="Zou Y."/>
            <person name="Lindquist E.A."/>
            <person name="Grimwood J."/>
            <person name="Barry K."/>
            <person name="Rokhsar D.S."/>
            <person name="Schmutz J."/>
            <person name="Stiller J.W."/>
            <person name="Grossman A.R."/>
            <person name="Prochnik S.E."/>
        </authorList>
    </citation>
    <scope>NUCLEOTIDE SEQUENCE [LARGE SCALE GENOMIC DNA]</scope>
    <source>
        <strain evidence="2">4086291</strain>
    </source>
</reference>
<sequence length="142" mass="14221">MAPLSRLQPLWRRPPAAQPARTLSAAAAGAWLTLTPARHPPTPTALPPSLAELYPTPTKAPPRLLRRPVDDRLDAALGGGAPSGGGRGPAALTLLTGPRGAGKSTALLAAIDRIRGRGGLVLDAGAGPAWAAGPGFFVPGAA</sequence>
<keyword evidence="3" id="KW-1185">Reference proteome</keyword>
<organism evidence="2 3">
    <name type="scientific">Porphyra umbilicalis</name>
    <name type="common">Purple laver</name>
    <name type="synonym">Red alga</name>
    <dbReference type="NCBI Taxonomy" id="2786"/>
    <lineage>
        <taxon>Eukaryota</taxon>
        <taxon>Rhodophyta</taxon>
        <taxon>Bangiophyceae</taxon>
        <taxon>Bangiales</taxon>
        <taxon>Bangiaceae</taxon>
        <taxon>Porphyra</taxon>
    </lineage>
</organism>
<dbReference type="InterPro" id="IPR027417">
    <property type="entry name" value="P-loop_NTPase"/>
</dbReference>
<feature type="region of interest" description="Disordered" evidence="1">
    <location>
        <begin position="35"/>
        <end position="92"/>
    </location>
</feature>
<protein>
    <submittedName>
        <fullName evidence="2">Uncharacterized protein</fullName>
    </submittedName>
</protein>
<evidence type="ECO:0000313" key="3">
    <source>
        <dbReference type="Proteomes" id="UP000218209"/>
    </source>
</evidence>
<feature type="non-terminal residue" evidence="2">
    <location>
        <position position="142"/>
    </location>
</feature>
<gene>
    <name evidence="2" type="ORF">BU14_3079s0001</name>
</gene>
<dbReference type="Proteomes" id="UP000218209">
    <property type="component" value="Unassembled WGS sequence"/>
</dbReference>
<accession>A0A1X6NI42</accession>
<name>A0A1X6NI42_PORUM</name>
<feature type="compositionally biased region" description="Gly residues" evidence="1">
    <location>
        <begin position="77"/>
        <end position="88"/>
    </location>
</feature>
<dbReference type="AlphaFoldDB" id="A0A1X6NI42"/>
<proteinExistence type="predicted"/>